<organism evidence="7 8">
    <name type="scientific">Ceratobasidium theobromae</name>
    <dbReference type="NCBI Taxonomy" id="1582974"/>
    <lineage>
        <taxon>Eukaryota</taxon>
        <taxon>Fungi</taxon>
        <taxon>Dikarya</taxon>
        <taxon>Basidiomycota</taxon>
        <taxon>Agaricomycotina</taxon>
        <taxon>Agaricomycetes</taxon>
        <taxon>Cantharellales</taxon>
        <taxon>Ceratobasidiaceae</taxon>
        <taxon>Ceratobasidium</taxon>
    </lineage>
</organism>
<evidence type="ECO:0000256" key="3">
    <source>
        <dbReference type="ARBA" id="ARBA00022692"/>
    </source>
</evidence>
<dbReference type="Pfam" id="PF13520">
    <property type="entry name" value="AA_permease_2"/>
    <property type="match status" value="1"/>
</dbReference>
<dbReference type="PANTHER" id="PTHR45649:SF13">
    <property type="entry name" value="THIAMINE TRANSPORTER THI9"/>
    <property type="match status" value="1"/>
</dbReference>
<comment type="caution">
    <text evidence="7">The sequence shown here is derived from an EMBL/GenBank/DDBJ whole genome shotgun (WGS) entry which is preliminary data.</text>
</comment>
<evidence type="ECO:0000256" key="5">
    <source>
        <dbReference type="ARBA" id="ARBA00023136"/>
    </source>
</evidence>
<dbReference type="OrthoDB" id="10054429at2759"/>
<keyword evidence="5 6" id="KW-0472">Membrane</keyword>
<evidence type="ECO:0000256" key="2">
    <source>
        <dbReference type="ARBA" id="ARBA00022448"/>
    </source>
</evidence>
<dbReference type="Gene3D" id="1.20.1740.10">
    <property type="entry name" value="Amino acid/polyamine transporter I"/>
    <property type="match status" value="1"/>
</dbReference>
<dbReference type="InterPro" id="IPR002293">
    <property type="entry name" value="AA/rel_permease1"/>
</dbReference>
<keyword evidence="3 6" id="KW-0812">Transmembrane</keyword>
<reference evidence="7 8" key="1">
    <citation type="journal article" date="2019" name="Fungal Biol. Biotechnol.">
        <title>Draft genome sequence of fastidious pathogen Ceratobasidium theobromae, which causes vascular-streak dieback in Theobroma cacao.</title>
        <authorList>
            <person name="Ali S.S."/>
            <person name="Asman A."/>
            <person name="Shao J."/>
            <person name="Firmansyah A.P."/>
            <person name="Susilo A.W."/>
            <person name="Rosmana A."/>
            <person name="McMahon P."/>
            <person name="Junaid M."/>
            <person name="Guest D."/>
            <person name="Kheng T.Y."/>
            <person name="Meinhardt L.W."/>
            <person name="Bailey B.A."/>
        </authorList>
    </citation>
    <scope>NUCLEOTIDE SEQUENCE [LARGE SCALE GENOMIC DNA]</scope>
    <source>
        <strain evidence="7 8">CT2</strain>
    </source>
</reference>
<feature type="transmembrane region" description="Helical" evidence="6">
    <location>
        <begin position="60"/>
        <end position="81"/>
    </location>
</feature>
<dbReference type="GO" id="GO:0016020">
    <property type="term" value="C:membrane"/>
    <property type="evidence" value="ECO:0007669"/>
    <property type="project" value="UniProtKB-SubCell"/>
</dbReference>
<feature type="transmembrane region" description="Helical" evidence="6">
    <location>
        <begin position="34"/>
        <end position="54"/>
    </location>
</feature>
<dbReference type="Proteomes" id="UP000383932">
    <property type="component" value="Unassembled WGS sequence"/>
</dbReference>
<gene>
    <name evidence="7" type="ORF">CTheo_8914</name>
</gene>
<sequence>MSASRLLFAIARDGVLPFASWVQDITPSKRPRNAILLVYVYSAILLCTILPSSVAFSSLASIGCVPLTSTYGLIGLLRLILTPRGFRSTKFPLGYFAKPFYFLAALFGALSVAQVLVSPLQFPVTGPNLNYAGVVFGVITILGVLSWLLIPEEKWMRSDRIMQMYDAAD</sequence>
<keyword evidence="4 6" id="KW-1133">Transmembrane helix</keyword>
<proteinExistence type="predicted"/>
<dbReference type="GO" id="GO:0022857">
    <property type="term" value="F:transmembrane transporter activity"/>
    <property type="evidence" value="ECO:0007669"/>
    <property type="project" value="InterPro"/>
</dbReference>
<feature type="transmembrane region" description="Helical" evidence="6">
    <location>
        <begin position="93"/>
        <end position="117"/>
    </location>
</feature>
<dbReference type="AlphaFoldDB" id="A0A5N5Q8C5"/>
<evidence type="ECO:0000256" key="4">
    <source>
        <dbReference type="ARBA" id="ARBA00022989"/>
    </source>
</evidence>
<name>A0A5N5Q8C5_9AGAM</name>
<keyword evidence="8" id="KW-1185">Reference proteome</keyword>
<dbReference type="PANTHER" id="PTHR45649">
    <property type="entry name" value="AMINO-ACID PERMEASE BAT1"/>
    <property type="match status" value="1"/>
</dbReference>
<evidence type="ECO:0000313" key="7">
    <source>
        <dbReference type="EMBL" id="KAB5587647.1"/>
    </source>
</evidence>
<evidence type="ECO:0000256" key="1">
    <source>
        <dbReference type="ARBA" id="ARBA00004141"/>
    </source>
</evidence>
<evidence type="ECO:0000256" key="6">
    <source>
        <dbReference type="SAM" id="Phobius"/>
    </source>
</evidence>
<dbReference type="EMBL" id="SSOP01000899">
    <property type="protein sequence ID" value="KAB5587647.1"/>
    <property type="molecule type" value="Genomic_DNA"/>
</dbReference>
<comment type="subcellular location">
    <subcellularLocation>
        <location evidence="1">Membrane</location>
        <topology evidence="1">Multi-pass membrane protein</topology>
    </subcellularLocation>
</comment>
<evidence type="ECO:0000313" key="8">
    <source>
        <dbReference type="Proteomes" id="UP000383932"/>
    </source>
</evidence>
<accession>A0A5N5Q8C5</accession>
<feature type="transmembrane region" description="Helical" evidence="6">
    <location>
        <begin position="129"/>
        <end position="150"/>
    </location>
</feature>
<protein>
    <submittedName>
        <fullName evidence="7">Amino acid permease</fullName>
    </submittedName>
</protein>
<keyword evidence="2" id="KW-0813">Transport</keyword>